<proteinExistence type="predicted"/>
<dbReference type="OrthoDB" id="6603874at2759"/>
<dbReference type="AlphaFoldDB" id="A0A6G0Y9P1"/>
<gene>
    <name evidence="1" type="ORF">FWK35_00017926</name>
</gene>
<accession>A0A6G0Y9P1</accession>
<comment type="caution">
    <text evidence="1">The sequence shown here is derived from an EMBL/GenBank/DDBJ whole genome shotgun (WGS) entry which is preliminary data.</text>
</comment>
<reference evidence="1 2" key="1">
    <citation type="submission" date="2019-08" db="EMBL/GenBank/DDBJ databases">
        <title>Whole genome of Aphis craccivora.</title>
        <authorList>
            <person name="Voronova N.V."/>
            <person name="Shulinski R.S."/>
            <person name="Bandarenka Y.V."/>
            <person name="Zhorov D.G."/>
            <person name="Warner D."/>
        </authorList>
    </citation>
    <scope>NUCLEOTIDE SEQUENCE [LARGE SCALE GENOMIC DNA]</scope>
    <source>
        <strain evidence="1">180601</strain>
        <tissue evidence="1">Whole Body</tissue>
    </source>
</reference>
<name>A0A6G0Y9P1_APHCR</name>
<keyword evidence="2" id="KW-1185">Reference proteome</keyword>
<dbReference type="EMBL" id="VUJU01005265">
    <property type="protein sequence ID" value="KAF0751764.1"/>
    <property type="molecule type" value="Genomic_DNA"/>
</dbReference>
<organism evidence="1 2">
    <name type="scientific">Aphis craccivora</name>
    <name type="common">Cowpea aphid</name>
    <dbReference type="NCBI Taxonomy" id="307492"/>
    <lineage>
        <taxon>Eukaryota</taxon>
        <taxon>Metazoa</taxon>
        <taxon>Ecdysozoa</taxon>
        <taxon>Arthropoda</taxon>
        <taxon>Hexapoda</taxon>
        <taxon>Insecta</taxon>
        <taxon>Pterygota</taxon>
        <taxon>Neoptera</taxon>
        <taxon>Paraneoptera</taxon>
        <taxon>Hemiptera</taxon>
        <taxon>Sternorrhyncha</taxon>
        <taxon>Aphidomorpha</taxon>
        <taxon>Aphidoidea</taxon>
        <taxon>Aphididae</taxon>
        <taxon>Aphidini</taxon>
        <taxon>Aphis</taxon>
        <taxon>Aphis</taxon>
    </lineage>
</organism>
<dbReference type="Proteomes" id="UP000478052">
    <property type="component" value="Unassembled WGS sequence"/>
</dbReference>
<evidence type="ECO:0000313" key="2">
    <source>
        <dbReference type="Proteomes" id="UP000478052"/>
    </source>
</evidence>
<protein>
    <submittedName>
        <fullName evidence="1">Uncharacterized protein</fullName>
    </submittedName>
</protein>
<evidence type="ECO:0000313" key="1">
    <source>
        <dbReference type="EMBL" id="KAF0751764.1"/>
    </source>
</evidence>
<sequence length="103" mass="11861">MPVDDIYKNICDLGFTFTPSLCPRAHIDRVTCKGLKVLGFVKRISSDFKLSSSFKAIYYALIRPISEYGIPKQLKDHEEDPRNGGWMLWKKTLKDCEYRNGGK</sequence>